<evidence type="ECO:0000256" key="6">
    <source>
        <dbReference type="SAM" id="Coils"/>
    </source>
</evidence>
<comment type="similarity">
    <text evidence="5">Belongs to the EXORDIUM family.</text>
</comment>
<evidence type="ECO:0000256" key="4">
    <source>
        <dbReference type="ARBA" id="ARBA00023054"/>
    </source>
</evidence>
<gene>
    <name evidence="10" type="ORF">SmJEL517_g00778</name>
</gene>
<dbReference type="EMBL" id="QEAO01000002">
    <property type="protein sequence ID" value="TPX37647.1"/>
    <property type="molecule type" value="Genomic_DNA"/>
</dbReference>
<evidence type="ECO:0000256" key="2">
    <source>
        <dbReference type="ARBA" id="ARBA00022525"/>
    </source>
</evidence>
<name>A0A507C9A2_9FUNG</name>
<dbReference type="STRING" id="1806994.A0A507C9A2"/>
<feature type="coiled-coil region" evidence="6">
    <location>
        <begin position="1684"/>
        <end position="1711"/>
    </location>
</feature>
<evidence type="ECO:0000259" key="9">
    <source>
        <dbReference type="Pfam" id="PF21771"/>
    </source>
</evidence>
<feature type="compositionally biased region" description="Polar residues" evidence="7">
    <location>
        <begin position="791"/>
        <end position="806"/>
    </location>
</feature>
<evidence type="ECO:0000256" key="8">
    <source>
        <dbReference type="SAM" id="SignalP"/>
    </source>
</evidence>
<dbReference type="RefSeq" id="XP_031027558.1">
    <property type="nucleotide sequence ID" value="XM_031166707.1"/>
</dbReference>
<feature type="coiled-coil region" evidence="6">
    <location>
        <begin position="1517"/>
        <end position="1561"/>
    </location>
</feature>
<feature type="region of interest" description="Disordered" evidence="7">
    <location>
        <begin position="769"/>
        <end position="819"/>
    </location>
</feature>
<evidence type="ECO:0000256" key="3">
    <source>
        <dbReference type="ARBA" id="ARBA00022729"/>
    </source>
</evidence>
<keyword evidence="2" id="KW-0964">Secreted</keyword>
<protein>
    <recommendedName>
        <fullName evidence="9">Cilia- and flagella-associated protein 58 central coiled coil domain-containing protein</fullName>
    </recommendedName>
</protein>
<dbReference type="Gene3D" id="1.10.287.1490">
    <property type="match status" value="1"/>
</dbReference>
<keyword evidence="11" id="KW-1185">Reference proteome</keyword>
<reference evidence="10 11" key="1">
    <citation type="journal article" date="2019" name="Sci. Rep.">
        <title>Comparative genomics of chytrid fungi reveal insights into the obligate biotrophic and pathogenic lifestyle of Synchytrium endobioticum.</title>
        <authorList>
            <person name="van de Vossenberg B.T.L.H."/>
            <person name="Warris S."/>
            <person name="Nguyen H.D.T."/>
            <person name="van Gent-Pelzer M.P.E."/>
            <person name="Joly D.L."/>
            <person name="van de Geest H.C."/>
            <person name="Bonants P.J.M."/>
            <person name="Smith D.S."/>
            <person name="Levesque C.A."/>
            <person name="van der Lee T.A.J."/>
        </authorList>
    </citation>
    <scope>NUCLEOTIDE SEQUENCE [LARGE SCALE GENOMIC DNA]</scope>
    <source>
        <strain evidence="10 11">JEL517</strain>
    </source>
</reference>
<dbReference type="Pfam" id="PF04674">
    <property type="entry name" value="Phi_1"/>
    <property type="match status" value="1"/>
</dbReference>
<evidence type="ECO:0000256" key="1">
    <source>
        <dbReference type="ARBA" id="ARBA00004613"/>
    </source>
</evidence>
<dbReference type="Proteomes" id="UP000319731">
    <property type="component" value="Unassembled WGS sequence"/>
</dbReference>
<feature type="chain" id="PRO_5021210690" description="Cilia- and flagella-associated protein 58 central coiled coil domain-containing protein" evidence="8">
    <location>
        <begin position="23"/>
        <end position="1754"/>
    </location>
</feature>
<feature type="domain" description="Cilia- and flagella-associated protein 58 central coiled coil" evidence="9">
    <location>
        <begin position="1238"/>
        <end position="1541"/>
    </location>
</feature>
<dbReference type="GeneID" id="42002004"/>
<dbReference type="InterPro" id="IPR049270">
    <property type="entry name" value="CFAP58_CC"/>
</dbReference>
<feature type="compositionally biased region" description="Low complexity" evidence="7">
    <location>
        <begin position="845"/>
        <end position="861"/>
    </location>
</feature>
<feature type="region of interest" description="Disordered" evidence="7">
    <location>
        <begin position="1129"/>
        <end position="1148"/>
    </location>
</feature>
<evidence type="ECO:0000313" key="11">
    <source>
        <dbReference type="Proteomes" id="UP000319731"/>
    </source>
</evidence>
<dbReference type="GO" id="GO:0005856">
    <property type="term" value="C:cytoskeleton"/>
    <property type="evidence" value="ECO:0007669"/>
    <property type="project" value="TreeGrafter"/>
</dbReference>
<dbReference type="GO" id="GO:0005576">
    <property type="term" value="C:extracellular region"/>
    <property type="evidence" value="ECO:0007669"/>
    <property type="project" value="UniProtKB-SubCell"/>
</dbReference>
<dbReference type="InterPro" id="IPR006766">
    <property type="entry name" value="EXORDIUM-like"/>
</dbReference>
<feature type="region of interest" description="Disordered" evidence="7">
    <location>
        <begin position="836"/>
        <end position="877"/>
    </location>
</feature>
<feature type="compositionally biased region" description="Polar residues" evidence="7">
    <location>
        <begin position="772"/>
        <end position="781"/>
    </location>
</feature>
<dbReference type="Pfam" id="PF21771">
    <property type="entry name" value="CFAP58_CC"/>
    <property type="match status" value="1"/>
</dbReference>
<evidence type="ECO:0000256" key="7">
    <source>
        <dbReference type="SAM" id="MobiDB-lite"/>
    </source>
</evidence>
<dbReference type="OrthoDB" id="264785at2759"/>
<evidence type="ECO:0000256" key="5">
    <source>
        <dbReference type="ARBA" id="ARBA00023591"/>
    </source>
</evidence>
<accession>A0A507C9A2</accession>
<keyword evidence="4 6" id="KW-0175">Coiled coil</keyword>
<evidence type="ECO:0000313" key="10">
    <source>
        <dbReference type="EMBL" id="TPX37647.1"/>
    </source>
</evidence>
<feature type="coiled-coil region" evidence="6">
    <location>
        <begin position="1349"/>
        <end position="1481"/>
    </location>
</feature>
<proteinExistence type="inferred from homology"/>
<comment type="caution">
    <text evidence="10">The sequence shown here is derived from an EMBL/GenBank/DDBJ whole genome shotgun (WGS) entry which is preliminary data.</text>
</comment>
<keyword evidence="3 8" id="KW-0732">Signal</keyword>
<comment type="subcellular location">
    <subcellularLocation>
        <location evidence="1">Secreted</location>
    </subcellularLocation>
</comment>
<dbReference type="PANTHER" id="PTHR32083:SF0">
    <property type="entry name" value="CILIA AND FLAGELLA-ASSOCIATED PROTEIN 58"/>
    <property type="match status" value="1"/>
</dbReference>
<feature type="signal peptide" evidence="8">
    <location>
        <begin position="1"/>
        <end position="22"/>
    </location>
</feature>
<sequence length="1754" mass="193430">MFTTKSDVLAAGLLMLAITTTAQQGPPLLRYLGGSILTNPITVYPIFYGDFSSSSGASMKTAITNLITDVAYTQWWDMLTSTYKDANSKYVTNSVTLGQSAQLTTVDFTGYFQQAAITNAINLGLPLDITGIYALFFSADTTQADSPGIGGTHSFVDVTTSKGSGKVLFIYLPINSFYHAAGQLPNCENDGFKMGLPSSGGAVGSSGLSAPLRGPQGCLESAVVNQLALKLASTATDPYGTGWFTVSGWEIGDVCSGQFGVTPITPTQNVYTNVAAVNGFGRSYLLQNLWKNYYQTSDTDAQFGGSCVGGLSLPVYTYTAIHTQTINAVATVTTTVCSGNSVGASSVKDICMDRVVSPGPDPYTNLFGGYEGMGASGATSFVSNGTELQLRVKSLPAFWVSALNGSGSSFDISQFSYLAFNVIVPTHTSTFSAGFSYNNIGSTGTKNTSGDTYLEVSDFMYYVSPLEYQVYIPINKMTTDATKLAVAREIVFADFNEVDKYIVWNVRLSCAIEFASVSKRDIIAPEPAFTPPPEPVPVFANDAIVQMMDKNIFLHGRAVVANAITKTVWVTSTYNAAGATQTVTVTQACSTPAPQQLVSSGLCVGRKVDPNPQSSSVNLLGGTETAGPTATTNINNGALNIAFNQVNGWWVTSLQPGGKSLDISTLSVLSMLVTIPSSSATFSIGFTYNNIGGTGYDKNTTAGASTFIDIAPHLTATGAGTATFSVKLPISSFTNNVAKLQNAKEIAIVANKAVGTIVIPPRLFSVNWGAMESNSPRNSGVETRASRDSRASQSKTLSNAQINNVKSTSSSSTRLEEEDDSAYGILDSIVKRAAELSERERSQDTTLPNNTTTAAPATEENGVAAASPTSTTAQDDPISVEGLDNAIAYLVADGSDSHLLRLADVFNKLRDAYLQSKTSEDKLVSKCKELVSEISTTASKVSKAVALCQKDRTTITVLQKEIQTAWGVVESSRIKEAQDQETIAGLKEELEAVSGNAASGTVPRRRKTTLSSAGADEDTIKLLTAEKEQLAKDLSDANLRADTLQSELDDAQSRMEGMNNDRLTLDIEYGELREMLSSKKSELEREVRNKEKLETSVKTAAEQLAKKETEITHKTNEARLLKESITRLETTSKDERSRAERAEKDKEHLHTRVARLQHEYEEQVNTTQKLLADNQRYETELSKWDLEAARFRDEARNVSRMRDQLTKRIKQLEAAKLDIEIERDQYKTISLDRGHESEAFRKEIDDLRKQVDGLSRDRDVAQKSLVKAAGSAQRQISLVRVSERERRNLEHEIAGHKEEATKARKLIWALERDRDSRAGEASRIAEALQTREEEVKIKEMLIFDGRKRMDDLERKLKEQQSLYENVRTDRNHYSKNLMECQDEITEMKRKIKIMNHQIEQLKEEIATKESAHVKQNFEHTKLEKEKESLSLTIGKLQTQYDDATKQLQNQRAEEARLKHVIDDADAQAARLRKEHEAILQERDLLGTQLIRRNEEMDLLYEKIKLLTSTLASGESAYRERLEDIRVLKLEVRRLRREGVVLKSEAANLDVLRNEIFKIQREVLKERTRVKVLEEELESPMNIHRWRKLAGSDPSTFELITKIHALQKRLICKTEEVVEKELAVQQAQRLYNEVKLSLQRQPGPEIIEELRIVRSALKGKVAEAKSLASELNMYHSQSNEAGFTIEKLGQELQELKRKYYEEKRKEQAAKNRDTPEILANKRLNSRIAGAGFFFGSKLEEVKSPGKQEILTVNAA</sequence>
<organism evidence="10 11">
    <name type="scientific">Synchytrium microbalum</name>
    <dbReference type="NCBI Taxonomy" id="1806994"/>
    <lineage>
        <taxon>Eukaryota</taxon>
        <taxon>Fungi</taxon>
        <taxon>Fungi incertae sedis</taxon>
        <taxon>Chytridiomycota</taxon>
        <taxon>Chytridiomycota incertae sedis</taxon>
        <taxon>Chytridiomycetes</taxon>
        <taxon>Synchytriales</taxon>
        <taxon>Synchytriaceae</taxon>
        <taxon>Synchytrium</taxon>
    </lineage>
</organism>
<dbReference type="PANTHER" id="PTHR32083">
    <property type="entry name" value="CILIA AND FLAGELLA-ASSOCIATED PROTEIN 58-RELATED"/>
    <property type="match status" value="1"/>
</dbReference>